<dbReference type="EMBL" id="MQUA01000013">
    <property type="protein sequence ID" value="PQB07343.1"/>
    <property type="molecule type" value="Genomic_DNA"/>
</dbReference>
<name>A0A2S7KXV8_9FLAO</name>
<dbReference type="PANTHER" id="PTHR19848:SF8">
    <property type="entry name" value="F-BOX AND WD REPEAT DOMAIN CONTAINING 7"/>
    <property type="match status" value="1"/>
</dbReference>
<evidence type="ECO:0000313" key="4">
    <source>
        <dbReference type="EMBL" id="PQB07343.1"/>
    </source>
</evidence>
<dbReference type="InterPro" id="IPR036322">
    <property type="entry name" value="WD40_repeat_dom_sf"/>
</dbReference>
<sequence>METMKEPSIDVKHIATLTGHSGCVYAMDTGFSEQTIFTGGSDRYIALWNLETLQAEKFSAALPAPIYTICHIPEKNILLAGTTTGAIHILDLNKKEEIKILQHHRGPVFDIKYSLKTNCFYTAGGDGNFAVCDLDTLSLLKMKKLSQNKVRSIDFNDATSEVAVALGDSNILIFDLHTLEYKKDFIAHQLTEKAVGANIVRYSPDGKLLLTGGRDAHLKIWKVGDYELVKSIPAHNWAIYDIVFNPDATLFATASRDKTVKIWDAKTHQILKRITKENFEAHTHSVNKLIWSTYHNYLVSVGDDKMVMIREVNRK</sequence>
<dbReference type="PROSITE" id="PS50082">
    <property type="entry name" value="WD_REPEATS_2"/>
    <property type="match status" value="4"/>
</dbReference>
<dbReference type="RefSeq" id="WP_104809557.1">
    <property type="nucleotide sequence ID" value="NZ_MQUA01000013.1"/>
</dbReference>
<accession>A0A2S7KXV8</accession>
<dbReference type="PANTHER" id="PTHR19848">
    <property type="entry name" value="WD40 REPEAT PROTEIN"/>
    <property type="match status" value="1"/>
</dbReference>
<dbReference type="Gene3D" id="2.130.10.10">
    <property type="entry name" value="YVTN repeat-like/Quinoprotein amine dehydrogenase"/>
    <property type="match status" value="2"/>
</dbReference>
<keyword evidence="2" id="KW-0677">Repeat</keyword>
<dbReference type="PROSITE" id="PS50294">
    <property type="entry name" value="WD_REPEATS_REGION"/>
    <property type="match status" value="4"/>
</dbReference>
<evidence type="ECO:0000256" key="2">
    <source>
        <dbReference type="ARBA" id="ARBA00022737"/>
    </source>
</evidence>
<reference evidence="4 5" key="1">
    <citation type="submission" date="2016-11" db="EMBL/GenBank/DDBJ databases">
        <title>Trade-off between light-utilization and light-protection in marine flavobacteria.</title>
        <authorList>
            <person name="Kumagai Y."/>
        </authorList>
    </citation>
    <scope>NUCLEOTIDE SEQUENCE [LARGE SCALE GENOMIC DNA]</scope>
    <source>
        <strain evidence="4 5">ATCC 700397</strain>
    </source>
</reference>
<dbReference type="PRINTS" id="PR00320">
    <property type="entry name" value="GPROTEINBRPT"/>
</dbReference>
<comment type="caution">
    <text evidence="4">The sequence shown here is derived from an EMBL/GenBank/DDBJ whole genome shotgun (WGS) entry which is preliminary data.</text>
</comment>
<dbReference type="Pfam" id="PF00400">
    <property type="entry name" value="WD40"/>
    <property type="match status" value="4"/>
</dbReference>
<protein>
    <submittedName>
        <fullName evidence="4">Uncharacterized protein</fullName>
    </submittedName>
</protein>
<dbReference type="AlphaFoldDB" id="A0A2S7KXV8"/>
<dbReference type="InterPro" id="IPR001680">
    <property type="entry name" value="WD40_rpt"/>
</dbReference>
<dbReference type="OrthoDB" id="933690at2"/>
<evidence type="ECO:0000256" key="1">
    <source>
        <dbReference type="ARBA" id="ARBA00022574"/>
    </source>
</evidence>
<dbReference type="Proteomes" id="UP000239522">
    <property type="component" value="Unassembled WGS sequence"/>
</dbReference>
<dbReference type="InterPro" id="IPR019775">
    <property type="entry name" value="WD40_repeat_CS"/>
</dbReference>
<dbReference type="InterPro" id="IPR020472">
    <property type="entry name" value="WD40_PAC1"/>
</dbReference>
<dbReference type="CDD" id="cd00200">
    <property type="entry name" value="WD40"/>
    <property type="match status" value="1"/>
</dbReference>
<feature type="repeat" description="WD" evidence="3">
    <location>
        <begin position="17"/>
        <end position="58"/>
    </location>
</feature>
<keyword evidence="5" id="KW-1185">Reference proteome</keyword>
<gene>
    <name evidence="4" type="ORF">BST83_09355</name>
</gene>
<keyword evidence="1 3" id="KW-0853">WD repeat</keyword>
<feature type="repeat" description="WD" evidence="3">
    <location>
        <begin position="232"/>
        <end position="273"/>
    </location>
</feature>
<dbReference type="SMART" id="SM00320">
    <property type="entry name" value="WD40"/>
    <property type="match status" value="7"/>
</dbReference>
<dbReference type="InterPro" id="IPR015943">
    <property type="entry name" value="WD40/YVTN_repeat-like_dom_sf"/>
</dbReference>
<dbReference type="PROSITE" id="PS00678">
    <property type="entry name" value="WD_REPEATS_1"/>
    <property type="match status" value="1"/>
</dbReference>
<feature type="repeat" description="WD" evidence="3">
    <location>
        <begin position="200"/>
        <end position="231"/>
    </location>
</feature>
<proteinExistence type="predicted"/>
<evidence type="ECO:0000256" key="3">
    <source>
        <dbReference type="PROSITE-ProRule" id="PRU00221"/>
    </source>
</evidence>
<dbReference type="SUPFAM" id="SSF50978">
    <property type="entry name" value="WD40 repeat-like"/>
    <property type="match status" value="1"/>
</dbReference>
<evidence type="ECO:0000313" key="5">
    <source>
        <dbReference type="Proteomes" id="UP000239522"/>
    </source>
</evidence>
<feature type="repeat" description="WD" evidence="3">
    <location>
        <begin position="279"/>
        <end position="315"/>
    </location>
</feature>
<organism evidence="4 5">
    <name type="scientific">Polaribacter filamentus</name>
    <dbReference type="NCBI Taxonomy" id="53483"/>
    <lineage>
        <taxon>Bacteria</taxon>
        <taxon>Pseudomonadati</taxon>
        <taxon>Bacteroidota</taxon>
        <taxon>Flavobacteriia</taxon>
        <taxon>Flavobacteriales</taxon>
        <taxon>Flavobacteriaceae</taxon>
    </lineage>
</organism>